<sequence>MMQKEIEIKDKMDGQQLIKVRRFDQSKHHTTAHKHNGYLELVFLAETSGKHYIDGREIVVKAPCVLVIQQGNVHHWELALPVVGYVVLVKKPFVDRSLDFEINRLVKEIGKYNTIYLKNGQYLQRLLEMLQEEKNMVCQEGLLKVILAKTLEDVQQIKPNRTMQNNLFVRFCALLSEDGKVINHVAHYAEILHTSPQNLNVACKKNTDLTASEVIGTYIIKEAQRLLVYTGKTVSEVAYALGFSDKSHFSKYFKRYAGTTPKNFRNQRI</sequence>
<evidence type="ECO:0000313" key="5">
    <source>
        <dbReference type="EMBL" id="PRD53848.1"/>
    </source>
</evidence>
<evidence type="ECO:0000259" key="4">
    <source>
        <dbReference type="PROSITE" id="PS01124"/>
    </source>
</evidence>
<dbReference type="GO" id="GO:0003700">
    <property type="term" value="F:DNA-binding transcription factor activity"/>
    <property type="evidence" value="ECO:0007669"/>
    <property type="project" value="InterPro"/>
</dbReference>
<dbReference type="SMART" id="SM00342">
    <property type="entry name" value="HTH_ARAC"/>
    <property type="match status" value="1"/>
</dbReference>
<dbReference type="SUPFAM" id="SSF46689">
    <property type="entry name" value="Homeodomain-like"/>
    <property type="match status" value="1"/>
</dbReference>
<proteinExistence type="predicted"/>
<evidence type="ECO:0000256" key="2">
    <source>
        <dbReference type="ARBA" id="ARBA00023125"/>
    </source>
</evidence>
<dbReference type="InterPro" id="IPR018060">
    <property type="entry name" value="HTH_AraC"/>
</dbReference>
<dbReference type="EMBL" id="PVBS01000002">
    <property type="protein sequence ID" value="PRD53848.1"/>
    <property type="molecule type" value="Genomic_DNA"/>
</dbReference>
<reference evidence="5 6" key="1">
    <citation type="submission" date="2018-02" db="EMBL/GenBank/DDBJ databases">
        <title>The draft genome of Sphingobacterium gobiense H7.</title>
        <authorList>
            <person name="Li L."/>
            <person name="Liu L."/>
            <person name="Zhang X."/>
            <person name="Wang T."/>
            <person name="Liang L."/>
        </authorList>
    </citation>
    <scope>NUCLEOTIDE SEQUENCE [LARGE SCALE GENOMIC DNA]</scope>
    <source>
        <strain evidence="5 6">ACCC 05757</strain>
    </source>
</reference>
<dbReference type="GO" id="GO:0043565">
    <property type="term" value="F:sequence-specific DNA binding"/>
    <property type="evidence" value="ECO:0007669"/>
    <property type="project" value="InterPro"/>
</dbReference>
<dbReference type="SUPFAM" id="SSF51215">
    <property type="entry name" value="Regulatory protein AraC"/>
    <property type="match status" value="1"/>
</dbReference>
<keyword evidence="6" id="KW-1185">Reference proteome</keyword>
<dbReference type="Pfam" id="PF12833">
    <property type="entry name" value="HTH_18"/>
    <property type="match status" value="1"/>
</dbReference>
<evidence type="ECO:0000313" key="6">
    <source>
        <dbReference type="Proteomes" id="UP000238642"/>
    </source>
</evidence>
<gene>
    <name evidence="5" type="ORF">C5749_10035</name>
</gene>
<accession>A0A2S9JL59</accession>
<dbReference type="InterPro" id="IPR020449">
    <property type="entry name" value="Tscrpt_reg_AraC-type_HTH"/>
</dbReference>
<evidence type="ECO:0000256" key="3">
    <source>
        <dbReference type="ARBA" id="ARBA00023163"/>
    </source>
</evidence>
<dbReference type="PANTHER" id="PTHR43280">
    <property type="entry name" value="ARAC-FAMILY TRANSCRIPTIONAL REGULATOR"/>
    <property type="match status" value="1"/>
</dbReference>
<dbReference type="PROSITE" id="PS01124">
    <property type="entry name" value="HTH_ARAC_FAMILY_2"/>
    <property type="match status" value="1"/>
</dbReference>
<comment type="caution">
    <text evidence="5">The sequence shown here is derived from an EMBL/GenBank/DDBJ whole genome shotgun (WGS) entry which is preliminary data.</text>
</comment>
<organism evidence="5 6">
    <name type="scientific">Sphingobacterium gobiense</name>
    <dbReference type="NCBI Taxonomy" id="1382456"/>
    <lineage>
        <taxon>Bacteria</taxon>
        <taxon>Pseudomonadati</taxon>
        <taxon>Bacteroidota</taxon>
        <taxon>Sphingobacteriia</taxon>
        <taxon>Sphingobacteriales</taxon>
        <taxon>Sphingobacteriaceae</taxon>
        <taxon>Sphingobacterium</taxon>
    </lineage>
</organism>
<keyword evidence="1" id="KW-0805">Transcription regulation</keyword>
<dbReference type="PANTHER" id="PTHR43280:SF32">
    <property type="entry name" value="TRANSCRIPTIONAL REGULATORY PROTEIN"/>
    <property type="match status" value="1"/>
</dbReference>
<name>A0A2S9JL59_9SPHI</name>
<dbReference type="InterPro" id="IPR037923">
    <property type="entry name" value="HTH-like"/>
</dbReference>
<dbReference type="Gene3D" id="1.10.10.60">
    <property type="entry name" value="Homeodomain-like"/>
    <property type="match status" value="1"/>
</dbReference>
<keyword evidence="3" id="KW-0804">Transcription</keyword>
<evidence type="ECO:0000256" key="1">
    <source>
        <dbReference type="ARBA" id="ARBA00023015"/>
    </source>
</evidence>
<dbReference type="AlphaFoldDB" id="A0A2S9JL59"/>
<protein>
    <submittedName>
        <fullName evidence="5">AraC family transcriptional regulator</fullName>
    </submittedName>
</protein>
<dbReference type="InterPro" id="IPR009057">
    <property type="entry name" value="Homeodomain-like_sf"/>
</dbReference>
<dbReference type="Proteomes" id="UP000238642">
    <property type="component" value="Unassembled WGS sequence"/>
</dbReference>
<dbReference type="PRINTS" id="PR00032">
    <property type="entry name" value="HTHARAC"/>
</dbReference>
<feature type="domain" description="HTH araC/xylS-type" evidence="4">
    <location>
        <begin position="169"/>
        <end position="267"/>
    </location>
</feature>
<keyword evidence="2" id="KW-0238">DNA-binding</keyword>